<dbReference type="SUPFAM" id="SSF55785">
    <property type="entry name" value="PYP-like sensor domain (PAS domain)"/>
    <property type="match status" value="1"/>
</dbReference>
<feature type="domain" description="PAS" evidence="2">
    <location>
        <begin position="273"/>
        <end position="343"/>
    </location>
</feature>
<keyword evidence="1" id="KW-0812">Transmembrane</keyword>
<dbReference type="EMBL" id="SRJC01000001">
    <property type="protein sequence ID" value="TGB03829.1"/>
    <property type="molecule type" value="Genomic_DNA"/>
</dbReference>
<evidence type="ECO:0000259" key="3">
    <source>
        <dbReference type="PROSITE" id="PS50883"/>
    </source>
</evidence>
<evidence type="ECO:0000256" key="1">
    <source>
        <dbReference type="SAM" id="Phobius"/>
    </source>
</evidence>
<dbReference type="NCBIfam" id="TIGR00254">
    <property type="entry name" value="GGDEF"/>
    <property type="match status" value="1"/>
</dbReference>
<feature type="transmembrane region" description="Helical" evidence="1">
    <location>
        <begin position="204"/>
        <end position="222"/>
    </location>
</feature>
<dbReference type="Gene3D" id="3.30.70.270">
    <property type="match status" value="1"/>
</dbReference>
<accession>A0A4Z0H1G7</accession>
<dbReference type="SMART" id="SM00052">
    <property type="entry name" value="EAL"/>
    <property type="match status" value="1"/>
</dbReference>
<dbReference type="PANTHER" id="PTHR44757">
    <property type="entry name" value="DIGUANYLATE CYCLASE DGCP"/>
    <property type="match status" value="1"/>
</dbReference>
<feature type="transmembrane region" description="Helical" evidence="1">
    <location>
        <begin position="96"/>
        <end position="118"/>
    </location>
</feature>
<dbReference type="CDD" id="cd01949">
    <property type="entry name" value="GGDEF"/>
    <property type="match status" value="1"/>
</dbReference>
<dbReference type="SUPFAM" id="SSF141868">
    <property type="entry name" value="EAL domain-like"/>
    <property type="match status" value="1"/>
</dbReference>
<evidence type="ECO:0000259" key="4">
    <source>
        <dbReference type="PROSITE" id="PS50887"/>
    </source>
</evidence>
<organism evidence="5 6">
    <name type="scientific">Halobacillus salinus</name>
    <dbReference type="NCBI Taxonomy" id="192814"/>
    <lineage>
        <taxon>Bacteria</taxon>
        <taxon>Bacillati</taxon>
        <taxon>Bacillota</taxon>
        <taxon>Bacilli</taxon>
        <taxon>Bacillales</taxon>
        <taxon>Bacillaceae</taxon>
        <taxon>Halobacillus</taxon>
    </lineage>
</organism>
<dbReference type="CDD" id="cd00130">
    <property type="entry name" value="PAS"/>
    <property type="match status" value="1"/>
</dbReference>
<reference evidence="5 6" key="1">
    <citation type="journal article" date="2003" name="Int. J. Syst. Evol. Microbiol.">
        <title>Halobacillus salinus sp. nov., isolated from a salt lake on the coast of the East Sea in Korea.</title>
        <authorList>
            <person name="Yoon J.H."/>
            <person name="Kang K.H."/>
            <person name="Park Y.H."/>
        </authorList>
    </citation>
    <scope>NUCLEOTIDE SEQUENCE [LARGE SCALE GENOMIC DNA]</scope>
    <source>
        <strain evidence="5 6">HSL-3</strain>
    </source>
</reference>
<dbReference type="SMART" id="SM00267">
    <property type="entry name" value="GGDEF"/>
    <property type="match status" value="1"/>
</dbReference>
<feature type="domain" description="GGDEF" evidence="4">
    <location>
        <begin position="425"/>
        <end position="557"/>
    </location>
</feature>
<evidence type="ECO:0000259" key="2">
    <source>
        <dbReference type="PROSITE" id="PS50112"/>
    </source>
</evidence>
<keyword evidence="1" id="KW-1133">Transmembrane helix</keyword>
<feature type="transmembrane region" description="Helical" evidence="1">
    <location>
        <begin position="130"/>
        <end position="155"/>
    </location>
</feature>
<dbReference type="PROSITE" id="PS50112">
    <property type="entry name" value="PAS"/>
    <property type="match status" value="1"/>
</dbReference>
<dbReference type="InterPro" id="IPR035965">
    <property type="entry name" value="PAS-like_dom_sf"/>
</dbReference>
<dbReference type="PANTHER" id="PTHR44757:SF2">
    <property type="entry name" value="BIOFILM ARCHITECTURE MAINTENANCE PROTEIN MBAA"/>
    <property type="match status" value="1"/>
</dbReference>
<feature type="transmembrane region" description="Helical" evidence="1">
    <location>
        <begin position="24"/>
        <end position="44"/>
    </location>
</feature>
<dbReference type="CDD" id="cd01948">
    <property type="entry name" value="EAL"/>
    <property type="match status" value="1"/>
</dbReference>
<dbReference type="InterPro" id="IPR000160">
    <property type="entry name" value="GGDEF_dom"/>
</dbReference>
<dbReference type="InterPro" id="IPR000014">
    <property type="entry name" value="PAS"/>
</dbReference>
<proteinExistence type="predicted"/>
<dbReference type="Pfam" id="PF00563">
    <property type="entry name" value="EAL"/>
    <property type="match status" value="1"/>
</dbReference>
<dbReference type="SUPFAM" id="SSF55073">
    <property type="entry name" value="Nucleotide cyclase"/>
    <property type="match status" value="1"/>
</dbReference>
<protein>
    <submittedName>
        <fullName evidence="5">EAL domain-containing protein</fullName>
    </submittedName>
</protein>
<evidence type="ECO:0000313" key="5">
    <source>
        <dbReference type="EMBL" id="TGB03829.1"/>
    </source>
</evidence>
<dbReference type="PROSITE" id="PS50883">
    <property type="entry name" value="EAL"/>
    <property type="match status" value="1"/>
</dbReference>
<keyword evidence="1" id="KW-0472">Membrane</keyword>
<dbReference type="NCBIfam" id="TIGR00229">
    <property type="entry name" value="sensory_box"/>
    <property type="match status" value="1"/>
</dbReference>
<keyword evidence="6" id="KW-1185">Reference proteome</keyword>
<feature type="transmembrane region" description="Helical" evidence="1">
    <location>
        <begin position="56"/>
        <end position="76"/>
    </location>
</feature>
<feature type="transmembrane region" description="Helical" evidence="1">
    <location>
        <begin position="167"/>
        <end position="184"/>
    </location>
</feature>
<dbReference type="InterPro" id="IPR035919">
    <property type="entry name" value="EAL_sf"/>
</dbReference>
<dbReference type="Pfam" id="PF13426">
    <property type="entry name" value="PAS_9"/>
    <property type="match status" value="1"/>
</dbReference>
<dbReference type="InterPro" id="IPR052155">
    <property type="entry name" value="Biofilm_reg_signaling"/>
</dbReference>
<feature type="domain" description="EAL" evidence="3">
    <location>
        <begin position="566"/>
        <end position="820"/>
    </location>
</feature>
<dbReference type="STRING" id="192814.GCA_900166575_00733"/>
<dbReference type="PROSITE" id="PS50887">
    <property type="entry name" value="GGDEF"/>
    <property type="match status" value="1"/>
</dbReference>
<gene>
    <name evidence="5" type="ORF">E4663_02130</name>
</gene>
<dbReference type="SMART" id="SM00091">
    <property type="entry name" value="PAS"/>
    <property type="match status" value="1"/>
</dbReference>
<dbReference type="AlphaFoldDB" id="A0A4Z0H1G7"/>
<dbReference type="InterPro" id="IPR001633">
    <property type="entry name" value="EAL_dom"/>
</dbReference>
<comment type="caution">
    <text evidence="5">The sequence shown here is derived from an EMBL/GenBank/DDBJ whole genome shotgun (WGS) entry which is preliminary data.</text>
</comment>
<dbReference type="Pfam" id="PF00990">
    <property type="entry name" value="GGDEF"/>
    <property type="match status" value="1"/>
</dbReference>
<sequence>MAEPSIIRYIVLVHREVFLLGSQLVYILIGTFSCMSLLYITFHALKSEVSTKNREFLLSAFIACFAGIILSALPFLSLSSQGAFTLSAEQIPSFGWVTFANISILFAFLFGASFAGVHKMEVTSLQRNSALYHFFFSALVSAFFLASTYITAGLYLTSASIDLENSLLSLTFVTGGIYCTTRIFEHLYAEEIIMNRSVPMKKYIGLLGLVGLSFSSTIYSFIERLYAEQSVLMTSFEWKSAVVLYFVTLVYIETQFKEQQELLEHKNRQMEDQEQHYRSLFEYNPNAVFTLDTKGNFTASNQSAIDLTGYTHKEMLKLKVKDLVAPDYAEKTMQEYQHVINGGTAHFETTLITKSGQHAYLKVTGFTIKVDEKITGVHAIAQDITKEKLANEQIEYLAYRDELTGLLNRRGMNRAFQGLNQDHQKQLAVVLFDVDLFKNINDHLGHYIGDQLLKEVGDRLLETFKGKGFTARMGGDEFLLCLDHTNMEQTMDNIRLLQKEMNKLFTLEGYHKQITLSIGVSYFPGDGTDFNTLVKRADMAMYEVKSNGRNGFQEFSDTVEKENIANILIEEEMRKALDEDQYVLHFQPKMDLRNQAVAGVEALIRWEHPDRGLIMPGEFIPIAEQSELIVDIGRWTIRECCRQYQEWVRTTGMELPISVNISSKQFLHHDFIEQILTELERNSMPPHHLDIEITETLAIENKEVTQTKIESLKDYGITISMDDFGTGYTSLSYLSMFSIDRLKIDRTFIQGMVHDSSHAVIVDSIVSVARHLDMVVTAEGVETNQQLEFVKNCDCDEAQGYLFGAAIPADHVADHLLDRLYQ</sequence>
<evidence type="ECO:0000313" key="6">
    <source>
        <dbReference type="Proteomes" id="UP000297982"/>
    </source>
</evidence>
<name>A0A4Z0H1G7_9BACI</name>
<dbReference type="InterPro" id="IPR043128">
    <property type="entry name" value="Rev_trsase/Diguanyl_cyclase"/>
</dbReference>
<dbReference type="Gene3D" id="3.30.450.20">
    <property type="entry name" value="PAS domain"/>
    <property type="match status" value="1"/>
</dbReference>
<dbReference type="InterPro" id="IPR029787">
    <property type="entry name" value="Nucleotide_cyclase"/>
</dbReference>
<dbReference type="Proteomes" id="UP000297982">
    <property type="component" value="Unassembled WGS sequence"/>
</dbReference>
<dbReference type="Gene3D" id="3.20.20.450">
    <property type="entry name" value="EAL domain"/>
    <property type="match status" value="1"/>
</dbReference>